<feature type="region of interest" description="Disordered" evidence="1">
    <location>
        <begin position="154"/>
        <end position="184"/>
    </location>
</feature>
<sequence>MNSGVCVPSSNGDFYGLHEEIIQLEYSNIIPISVVLFKCQWFDPRKGVRVHHKYGLVEINRKQMYRKYDPFILAHQAMQVYYTGYPSLKRDRVDWMVMCKIKPRRTIEARWQAKDDTAYQMDEVEAIPVVTTFDVLPPLHDPNTDELDVMLATMEGDEISSDEDEFEEEDDEDDVNDDEDEEGF</sequence>
<evidence type="ECO:0000256" key="1">
    <source>
        <dbReference type="SAM" id="MobiDB-lite"/>
    </source>
</evidence>
<evidence type="ECO:0000313" key="3">
    <source>
        <dbReference type="EMBL" id="OMO54341.1"/>
    </source>
</evidence>
<dbReference type="InterPro" id="IPR025312">
    <property type="entry name" value="DUF4216"/>
</dbReference>
<proteinExistence type="predicted"/>
<dbReference type="PANTHER" id="PTHR48258">
    <property type="entry name" value="DUF4218 DOMAIN-CONTAINING PROTEIN-RELATED"/>
    <property type="match status" value="1"/>
</dbReference>
<dbReference type="PANTHER" id="PTHR48258:SF3">
    <property type="entry name" value="FK506-BINDING PROTEIN 4-LIKE ISOFORM X1"/>
    <property type="match status" value="1"/>
</dbReference>
<dbReference type="Pfam" id="PF13952">
    <property type="entry name" value="DUF4216"/>
    <property type="match status" value="1"/>
</dbReference>
<feature type="domain" description="DUF4216" evidence="2">
    <location>
        <begin position="22"/>
        <end position="97"/>
    </location>
</feature>
<organism evidence="3 4">
    <name type="scientific">Corchorus olitorius</name>
    <dbReference type="NCBI Taxonomy" id="93759"/>
    <lineage>
        <taxon>Eukaryota</taxon>
        <taxon>Viridiplantae</taxon>
        <taxon>Streptophyta</taxon>
        <taxon>Embryophyta</taxon>
        <taxon>Tracheophyta</taxon>
        <taxon>Spermatophyta</taxon>
        <taxon>Magnoliopsida</taxon>
        <taxon>eudicotyledons</taxon>
        <taxon>Gunneridae</taxon>
        <taxon>Pentapetalae</taxon>
        <taxon>rosids</taxon>
        <taxon>malvids</taxon>
        <taxon>Malvales</taxon>
        <taxon>Malvaceae</taxon>
        <taxon>Grewioideae</taxon>
        <taxon>Apeibeae</taxon>
        <taxon>Corchorus</taxon>
    </lineage>
</organism>
<feature type="compositionally biased region" description="Acidic residues" evidence="1">
    <location>
        <begin position="155"/>
        <end position="184"/>
    </location>
</feature>
<accession>A0A1R3G8F5</accession>
<keyword evidence="4" id="KW-1185">Reference proteome</keyword>
<name>A0A1R3G8F5_9ROSI</name>
<dbReference type="Proteomes" id="UP000187203">
    <property type="component" value="Unassembled WGS sequence"/>
</dbReference>
<dbReference type="EMBL" id="AWUE01023273">
    <property type="protein sequence ID" value="OMO54341.1"/>
    <property type="molecule type" value="Genomic_DNA"/>
</dbReference>
<dbReference type="OrthoDB" id="1002061at2759"/>
<protein>
    <recommendedName>
        <fullName evidence="2">DUF4216 domain-containing protein</fullName>
    </recommendedName>
</protein>
<comment type="caution">
    <text evidence="3">The sequence shown here is derived from an EMBL/GenBank/DDBJ whole genome shotgun (WGS) entry which is preliminary data.</text>
</comment>
<dbReference type="AlphaFoldDB" id="A0A1R3G8F5"/>
<gene>
    <name evidence="3" type="ORF">COLO4_36518</name>
</gene>
<evidence type="ECO:0000259" key="2">
    <source>
        <dbReference type="Pfam" id="PF13952"/>
    </source>
</evidence>
<reference evidence="4" key="1">
    <citation type="submission" date="2013-09" db="EMBL/GenBank/DDBJ databases">
        <title>Corchorus olitorius genome sequencing.</title>
        <authorList>
            <person name="Alam M."/>
            <person name="Haque M.S."/>
            <person name="Islam M.S."/>
            <person name="Emdad E.M."/>
            <person name="Islam M.M."/>
            <person name="Ahmed B."/>
            <person name="Halim A."/>
            <person name="Hossen Q.M.M."/>
            <person name="Hossain M.Z."/>
            <person name="Ahmed R."/>
            <person name="Khan M.M."/>
            <person name="Islam R."/>
            <person name="Rashid M.M."/>
            <person name="Khan S.A."/>
            <person name="Rahman M.S."/>
            <person name="Alam M."/>
            <person name="Yahiya A.S."/>
            <person name="Khan M.S."/>
            <person name="Azam M.S."/>
            <person name="Haque T."/>
            <person name="Lashkar M.Z.H."/>
            <person name="Akhand A.I."/>
            <person name="Morshed G."/>
            <person name="Roy S."/>
            <person name="Uddin K.S."/>
            <person name="Rabeya T."/>
            <person name="Hossain A.S."/>
            <person name="Chowdhury A."/>
            <person name="Snigdha A.R."/>
            <person name="Mortoza M.S."/>
            <person name="Matin S.A."/>
            <person name="Hoque S.M.E."/>
            <person name="Islam M.K."/>
            <person name="Roy D.K."/>
            <person name="Haider R."/>
            <person name="Moosa M.M."/>
            <person name="Elias S.M."/>
            <person name="Hasan A.M."/>
            <person name="Jahan S."/>
            <person name="Shafiuddin M."/>
            <person name="Mahmood N."/>
            <person name="Shommy N.S."/>
        </authorList>
    </citation>
    <scope>NUCLEOTIDE SEQUENCE [LARGE SCALE GENOMIC DNA]</scope>
    <source>
        <strain evidence="4">cv. O-4</strain>
    </source>
</reference>
<evidence type="ECO:0000313" key="4">
    <source>
        <dbReference type="Proteomes" id="UP000187203"/>
    </source>
</evidence>